<dbReference type="RefSeq" id="WP_188223272.1">
    <property type="nucleotide sequence ID" value="NZ_JACVXD010000003.1"/>
</dbReference>
<accession>A0A8J6Q079</accession>
<proteinExistence type="predicted"/>
<keyword evidence="2" id="KW-1185">Reference proteome</keyword>
<dbReference type="EMBL" id="JACVXD010000003">
    <property type="protein sequence ID" value="MBD0823965.1"/>
    <property type="molecule type" value="Genomic_DNA"/>
</dbReference>
<comment type="caution">
    <text evidence="1">The sequence shown here is derived from an EMBL/GenBank/DDBJ whole genome shotgun (WGS) entry which is preliminary data.</text>
</comment>
<evidence type="ECO:0000313" key="2">
    <source>
        <dbReference type="Proteomes" id="UP000621516"/>
    </source>
</evidence>
<dbReference type="AlphaFoldDB" id="A0A8J6Q079"/>
<gene>
    <name evidence="1" type="ORF">ICJ85_08010</name>
</gene>
<name>A0A8J6Q079_9FLAO</name>
<protein>
    <submittedName>
        <fullName evidence="1">Uncharacterized protein</fullName>
    </submittedName>
</protein>
<organism evidence="1 2">
    <name type="scientific">Aestuariibaculum marinum</name>
    <dbReference type="NCBI Taxonomy" id="2683592"/>
    <lineage>
        <taxon>Bacteria</taxon>
        <taxon>Pseudomonadati</taxon>
        <taxon>Bacteroidota</taxon>
        <taxon>Flavobacteriia</taxon>
        <taxon>Flavobacteriales</taxon>
        <taxon>Flavobacteriaceae</taxon>
    </lineage>
</organism>
<dbReference type="Proteomes" id="UP000621516">
    <property type="component" value="Unassembled WGS sequence"/>
</dbReference>
<sequence>MERVRIDFTVPGKFVRHLLIGFTSNNAAGDGYDYGYEALNRDSYPYDLSWVVSGLNCTIQGVGAFDDTKKYPLWLFMSKEDDFEISLDTTENFENPIDVFIYDAKENTYTKINESNFKSHISKGEYSDRFFLAFKNESTTSAAKTLSTENEILKRTKIQYLRNSKEVFIDTNGLTSIKEIALTNVNGQKLFSTRNINDTHIKMPIQHMGSQLILVNVTTEIGQTTKQLVIY</sequence>
<evidence type="ECO:0000313" key="1">
    <source>
        <dbReference type="EMBL" id="MBD0823965.1"/>
    </source>
</evidence>
<reference evidence="1 2" key="1">
    <citation type="journal article" date="2018" name="J. Microbiol.">
        <title>Aestuariibaculum marinum sp. nov., a marine bacterium isolated from seawater in South Korea.</title>
        <authorList>
            <person name="Choi J."/>
            <person name="Lee D."/>
            <person name="Jang J.H."/>
            <person name="Cha S."/>
            <person name="Seo T."/>
        </authorList>
    </citation>
    <scope>NUCLEOTIDE SEQUENCE [LARGE SCALE GENOMIC DNA]</scope>
    <source>
        <strain evidence="1 2">IP7</strain>
    </source>
</reference>